<dbReference type="RefSeq" id="WP_007078925.1">
    <property type="nucleotide sequence ID" value="NZ_CM001024.1"/>
</dbReference>
<dbReference type="AlphaFoldDB" id="E2SC24"/>
<evidence type="ECO:0000313" key="4">
    <source>
        <dbReference type="EMBL" id="EFQ83310.1"/>
    </source>
</evidence>
<sequence length="238" mass="25659">MTQPPPVDPFGHPVAPPPPPYPAPTAWAQPQVHRVPRRLGGPATAAIVAAGALTLLGVLEAGFAWSAQAEYLEAAREGRPGFTVLTTYDLLAVAWLPALVACFVTTGLWLHRARTNVEALHPHLSHARSAGWAWGGWVVPFVSLWFPYQVVRDVSRDPASGRSSPLIGWWWAAWLVFVVSDAFAASLVGYGAPDPTTLQALGAAETWSAATAVVGFTLWVLVVRDVTARHRRLLEGRI</sequence>
<feature type="transmembrane region" description="Helical" evidence="2">
    <location>
        <begin position="169"/>
        <end position="192"/>
    </location>
</feature>
<evidence type="ECO:0000256" key="2">
    <source>
        <dbReference type="SAM" id="Phobius"/>
    </source>
</evidence>
<feature type="transmembrane region" description="Helical" evidence="2">
    <location>
        <begin position="204"/>
        <end position="223"/>
    </location>
</feature>
<dbReference type="STRING" id="585531.HMPREF0063_11583"/>
<accession>E2SC24</accession>
<keyword evidence="5" id="KW-1185">Reference proteome</keyword>
<dbReference type="EMBL" id="ACLF03000005">
    <property type="protein sequence ID" value="EFQ83310.1"/>
    <property type="molecule type" value="Genomic_DNA"/>
</dbReference>
<protein>
    <recommendedName>
        <fullName evidence="3">DUF4328 domain-containing protein</fullName>
    </recommendedName>
</protein>
<evidence type="ECO:0000256" key="1">
    <source>
        <dbReference type="SAM" id="MobiDB-lite"/>
    </source>
</evidence>
<dbReference type="HOGENOM" id="CLU_060324_0_1_11"/>
<gene>
    <name evidence="4" type="ORF">HMPREF0063_11583</name>
</gene>
<keyword evidence="2" id="KW-0812">Transmembrane</keyword>
<proteinExistence type="predicted"/>
<dbReference type="OrthoDB" id="4174975at2"/>
<evidence type="ECO:0000313" key="5">
    <source>
        <dbReference type="Proteomes" id="UP000003111"/>
    </source>
</evidence>
<keyword evidence="2" id="KW-1133">Transmembrane helix</keyword>
<comment type="caution">
    <text evidence="4">The sequence shown here is derived from an EMBL/GenBank/DDBJ whole genome shotgun (WGS) entry which is preliminary data.</text>
</comment>
<organism evidence="4 5">
    <name type="scientific">Aeromicrobium marinum DSM 15272</name>
    <dbReference type="NCBI Taxonomy" id="585531"/>
    <lineage>
        <taxon>Bacteria</taxon>
        <taxon>Bacillati</taxon>
        <taxon>Actinomycetota</taxon>
        <taxon>Actinomycetes</taxon>
        <taxon>Propionibacteriales</taxon>
        <taxon>Nocardioidaceae</taxon>
        <taxon>Aeromicrobium</taxon>
    </lineage>
</organism>
<keyword evidence="2" id="KW-0472">Membrane</keyword>
<reference evidence="4" key="1">
    <citation type="submission" date="2010-08" db="EMBL/GenBank/DDBJ databases">
        <authorList>
            <person name="Muzny D."/>
            <person name="Qin X."/>
            <person name="Buhay C."/>
            <person name="Dugan-Rocha S."/>
            <person name="Ding Y."/>
            <person name="Chen G."/>
            <person name="Hawes A."/>
            <person name="Holder M."/>
            <person name="Jhangiani S."/>
            <person name="Johnson A."/>
            <person name="Khan Z."/>
            <person name="Li Z."/>
            <person name="Liu W."/>
            <person name="Liu X."/>
            <person name="Perez L."/>
            <person name="Shen H."/>
            <person name="Wang Q."/>
            <person name="Watt J."/>
            <person name="Xi L."/>
            <person name="Xin Y."/>
            <person name="Zhou J."/>
            <person name="Deng J."/>
            <person name="Jiang H."/>
            <person name="Liu Y."/>
            <person name="Qu J."/>
            <person name="Song X.-Z."/>
            <person name="Zhang L."/>
            <person name="Villasana D."/>
            <person name="Johnson A."/>
            <person name="Liu J."/>
            <person name="Liyanage D."/>
            <person name="Lorensuhewa L."/>
            <person name="Robinson T."/>
            <person name="Song A."/>
            <person name="Song B.-B."/>
            <person name="Dinh H."/>
            <person name="Thornton R."/>
            <person name="Coyle M."/>
            <person name="Francisco L."/>
            <person name="Jackson L."/>
            <person name="Javaid M."/>
            <person name="Korchina V."/>
            <person name="Kovar C."/>
            <person name="Mata R."/>
            <person name="Mathew T."/>
            <person name="Ngo R."/>
            <person name="Nguyen L."/>
            <person name="Nguyen N."/>
            <person name="Okwuonu G."/>
            <person name="Ongeri F."/>
            <person name="Pham C."/>
            <person name="Simmons D."/>
            <person name="Wilczek-Boney K."/>
            <person name="Hale W."/>
            <person name="Jakkamsetti A."/>
            <person name="Pham P."/>
            <person name="Ruth R."/>
            <person name="San Lucas F."/>
            <person name="Warren J."/>
            <person name="Zhang J."/>
            <person name="Zhao Z."/>
            <person name="Zhou C."/>
            <person name="Zhu D."/>
            <person name="Lee S."/>
            <person name="Bess C."/>
            <person name="Blankenburg K."/>
            <person name="Forbes L."/>
            <person name="Fu Q."/>
            <person name="Gubbala S."/>
            <person name="Hirani K."/>
            <person name="Jayaseelan J.C."/>
            <person name="Lara F."/>
            <person name="Munidasa M."/>
            <person name="Palculict T."/>
            <person name="Patil S."/>
            <person name="Pu L.-L."/>
            <person name="Saada N."/>
            <person name="Tang L."/>
            <person name="Weissenberger G."/>
            <person name="Zhu Y."/>
            <person name="Hemphill L."/>
            <person name="Shang Y."/>
            <person name="Youmans B."/>
            <person name="Ayvaz T."/>
            <person name="Ross M."/>
            <person name="Santibanez J."/>
            <person name="Aqrawi P."/>
            <person name="Gross S."/>
            <person name="Joshi V."/>
            <person name="Fowler G."/>
            <person name="Nazareth L."/>
            <person name="Reid J."/>
            <person name="Worley K."/>
            <person name="Petrosino J."/>
            <person name="Highlander S."/>
            <person name="Gibbs R."/>
        </authorList>
    </citation>
    <scope>NUCLEOTIDE SEQUENCE [LARGE SCALE GENOMIC DNA]</scope>
    <source>
        <strain evidence="4">DSM 15272</strain>
    </source>
</reference>
<feature type="transmembrane region" description="Helical" evidence="2">
    <location>
        <begin position="130"/>
        <end position="148"/>
    </location>
</feature>
<feature type="domain" description="DUF4328" evidence="3">
    <location>
        <begin position="90"/>
        <end position="227"/>
    </location>
</feature>
<name>E2SC24_9ACTN</name>
<feature type="compositionally biased region" description="Pro residues" evidence="1">
    <location>
        <begin position="1"/>
        <end position="23"/>
    </location>
</feature>
<dbReference type="InterPro" id="IPR025565">
    <property type="entry name" value="DUF4328"/>
</dbReference>
<dbReference type="eggNOG" id="COG0515">
    <property type="taxonomic scope" value="Bacteria"/>
</dbReference>
<dbReference type="Pfam" id="PF14219">
    <property type="entry name" value="DUF4328"/>
    <property type="match status" value="1"/>
</dbReference>
<feature type="transmembrane region" description="Helical" evidence="2">
    <location>
        <begin position="43"/>
        <end position="67"/>
    </location>
</feature>
<evidence type="ECO:0000259" key="3">
    <source>
        <dbReference type="Pfam" id="PF14219"/>
    </source>
</evidence>
<feature type="transmembrane region" description="Helical" evidence="2">
    <location>
        <begin position="88"/>
        <end position="110"/>
    </location>
</feature>
<dbReference type="Proteomes" id="UP000003111">
    <property type="component" value="Unassembled WGS sequence"/>
</dbReference>
<feature type="region of interest" description="Disordered" evidence="1">
    <location>
        <begin position="1"/>
        <end position="24"/>
    </location>
</feature>